<protein>
    <submittedName>
        <fullName evidence="2">Uncharacterized protein</fullName>
    </submittedName>
</protein>
<gene>
    <name evidence="2" type="ORF">XELAEV_180183757mg</name>
</gene>
<feature type="compositionally biased region" description="Basic and acidic residues" evidence="1">
    <location>
        <begin position="43"/>
        <end position="52"/>
    </location>
</feature>
<dbReference type="Proteomes" id="UP000694892">
    <property type="component" value="Chromosome 3L"/>
</dbReference>
<name>A0A974HTX7_XENLA</name>
<dbReference type="EMBL" id="CM004470">
    <property type="protein sequence ID" value="OCT89761.1"/>
    <property type="molecule type" value="Genomic_DNA"/>
</dbReference>
<accession>A0A974HTX7</accession>
<organism evidence="2 3">
    <name type="scientific">Xenopus laevis</name>
    <name type="common">African clawed frog</name>
    <dbReference type="NCBI Taxonomy" id="8355"/>
    <lineage>
        <taxon>Eukaryota</taxon>
        <taxon>Metazoa</taxon>
        <taxon>Chordata</taxon>
        <taxon>Craniata</taxon>
        <taxon>Vertebrata</taxon>
        <taxon>Euteleostomi</taxon>
        <taxon>Amphibia</taxon>
        <taxon>Batrachia</taxon>
        <taxon>Anura</taxon>
        <taxon>Pipoidea</taxon>
        <taxon>Pipidae</taxon>
        <taxon>Xenopodinae</taxon>
        <taxon>Xenopus</taxon>
        <taxon>Xenopus</taxon>
    </lineage>
</organism>
<evidence type="ECO:0000313" key="2">
    <source>
        <dbReference type="EMBL" id="OCT89761.1"/>
    </source>
</evidence>
<feature type="non-terminal residue" evidence="2">
    <location>
        <position position="1"/>
    </location>
</feature>
<feature type="region of interest" description="Disordered" evidence="1">
    <location>
        <begin position="43"/>
        <end position="72"/>
    </location>
</feature>
<proteinExistence type="predicted"/>
<evidence type="ECO:0000313" key="3">
    <source>
        <dbReference type="Proteomes" id="UP000694892"/>
    </source>
</evidence>
<sequence>INREVCCSIEPCSHSDLLESKQPKVCNSSSGFLEDGLCIEDPSQEKNKRDSASESDMFQVSSEALDEMVFPK</sequence>
<feature type="non-terminal residue" evidence="2">
    <location>
        <position position="72"/>
    </location>
</feature>
<dbReference type="AlphaFoldDB" id="A0A974HTX7"/>
<reference evidence="3" key="1">
    <citation type="journal article" date="2016" name="Nature">
        <title>Genome evolution in the allotetraploid frog Xenopus laevis.</title>
        <authorList>
            <person name="Session A.M."/>
            <person name="Uno Y."/>
            <person name="Kwon T."/>
            <person name="Chapman J.A."/>
            <person name="Toyoda A."/>
            <person name="Takahashi S."/>
            <person name="Fukui A."/>
            <person name="Hikosaka A."/>
            <person name="Suzuki A."/>
            <person name="Kondo M."/>
            <person name="van Heeringen S.J."/>
            <person name="Quigley I."/>
            <person name="Heinz S."/>
            <person name="Ogino H."/>
            <person name="Ochi H."/>
            <person name="Hellsten U."/>
            <person name="Lyons J.B."/>
            <person name="Simakov O."/>
            <person name="Putnam N."/>
            <person name="Stites J."/>
            <person name="Kuroki Y."/>
            <person name="Tanaka T."/>
            <person name="Michiue T."/>
            <person name="Watanabe M."/>
            <person name="Bogdanovic O."/>
            <person name="Lister R."/>
            <person name="Georgiou G."/>
            <person name="Paranjpe S.S."/>
            <person name="van Kruijsbergen I."/>
            <person name="Shu S."/>
            <person name="Carlson J."/>
            <person name="Kinoshita T."/>
            <person name="Ohta Y."/>
            <person name="Mawaribuchi S."/>
            <person name="Jenkins J."/>
            <person name="Grimwood J."/>
            <person name="Schmutz J."/>
            <person name="Mitros T."/>
            <person name="Mozaffari S.V."/>
            <person name="Suzuki Y."/>
            <person name="Haramoto Y."/>
            <person name="Yamamoto T.S."/>
            <person name="Takagi C."/>
            <person name="Heald R."/>
            <person name="Miller K."/>
            <person name="Haudenschild C."/>
            <person name="Kitzman J."/>
            <person name="Nakayama T."/>
            <person name="Izutsu Y."/>
            <person name="Robert J."/>
            <person name="Fortriede J."/>
            <person name="Burns K."/>
            <person name="Lotay V."/>
            <person name="Karimi K."/>
            <person name="Yasuoka Y."/>
            <person name="Dichmann D.S."/>
            <person name="Flajnik M.F."/>
            <person name="Houston D.W."/>
            <person name="Shendure J."/>
            <person name="DuPasquier L."/>
            <person name="Vize P.D."/>
            <person name="Zorn A.M."/>
            <person name="Ito M."/>
            <person name="Marcotte E.M."/>
            <person name="Wallingford J.B."/>
            <person name="Ito Y."/>
            <person name="Asashima M."/>
            <person name="Ueno N."/>
            <person name="Matsuda Y."/>
            <person name="Veenstra G.J."/>
            <person name="Fujiyama A."/>
            <person name="Harland R.M."/>
            <person name="Taira M."/>
            <person name="Rokhsar D.S."/>
        </authorList>
    </citation>
    <scope>NUCLEOTIDE SEQUENCE [LARGE SCALE GENOMIC DNA]</scope>
    <source>
        <strain evidence="3">J</strain>
    </source>
</reference>
<evidence type="ECO:0000256" key="1">
    <source>
        <dbReference type="SAM" id="MobiDB-lite"/>
    </source>
</evidence>